<feature type="transmembrane region" description="Helical" evidence="7">
    <location>
        <begin position="99"/>
        <end position="116"/>
    </location>
</feature>
<evidence type="ECO:0000256" key="2">
    <source>
        <dbReference type="ARBA" id="ARBA00022676"/>
    </source>
</evidence>
<keyword evidence="4 7" id="KW-0812">Transmembrane</keyword>
<keyword evidence="5 7" id="KW-1133">Transmembrane helix</keyword>
<evidence type="ECO:0008006" key="10">
    <source>
        <dbReference type="Google" id="ProtNLM"/>
    </source>
</evidence>
<dbReference type="PANTHER" id="PTHR43867:SF2">
    <property type="entry name" value="CELLULOSE SYNTHASE CATALYTIC SUBUNIT A [UDP-FORMING]"/>
    <property type="match status" value="1"/>
</dbReference>
<evidence type="ECO:0000256" key="3">
    <source>
        <dbReference type="ARBA" id="ARBA00022679"/>
    </source>
</evidence>
<evidence type="ECO:0000256" key="4">
    <source>
        <dbReference type="ARBA" id="ARBA00022692"/>
    </source>
</evidence>
<name>A0A0F6Z4G5_9CORY</name>
<evidence type="ECO:0000313" key="9">
    <source>
        <dbReference type="Proteomes" id="UP000034037"/>
    </source>
</evidence>
<accession>A0A0F6Z4G5</accession>
<feature type="transmembrane region" description="Helical" evidence="7">
    <location>
        <begin position="518"/>
        <end position="536"/>
    </location>
</feature>
<proteinExistence type="predicted"/>
<dbReference type="GO" id="GO:0005886">
    <property type="term" value="C:plasma membrane"/>
    <property type="evidence" value="ECO:0007669"/>
    <property type="project" value="TreeGrafter"/>
</dbReference>
<dbReference type="Pfam" id="PF13641">
    <property type="entry name" value="Glyco_tranf_2_3"/>
    <property type="match status" value="1"/>
</dbReference>
<dbReference type="InterPro" id="IPR029044">
    <property type="entry name" value="Nucleotide-diphossugar_trans"/>
</dbReference>
<dbReference type="PANTHER" id="PTHR43867">
    <property type="entry name" value="CELLULOSE SYNTHASE CATALYTIC SUBUNIT A [UDP-FORMING]"/>
    <property type="match status" value="1"/>
</dbReference>
<comment type="subcellular location">
    <subcellularLocation>
        <location evidence="1">Membrane</location>
        <topology evidence="1">Multi-pass membrane protein</topology>
    </subcellularLocation>
</comment>
<dbReference type="InterPro" id="IPR050321">
    <property type="entry name" value="Glycosyltr_2/OpgH_subfam"/>
</dbReference>
<evidence type="ECO:0000256" key="7">
    <source>
        <dbReference type="SAM" id="Phobius"/>
    </source>
</evidence>
<dbReference type="SUPFAM" id="SSF53448">
    <property type="entry name" value="Nucleotide-diphospho-sugar transferases"/>
    <property type="match status" value="1"/>
</dbReference>
<dbReference type="AlphaFoldDB" id="A0A0F6Z4G5"/>
<evidence type="ECO:0000313" key="8">
    <source>
        <dbReference type="EMBL" id="AKF26610.1"/>
    </source>
</evidence>
<feature type="transmembrane region" description="Helical" evidence="7">
    <location>
        <begin position="433"/>
        <end position="451"/>
    </location>
</feature>
<feature type="transmembrane region" description="Helical" evidence="7">
    <location>
        <begin position="542"/>
        <end position="566"/>
    </location>
</feature>
<gene>
    <name evidence="8" type="ORF">YH66_03105</name>
</gene>
<evidence type="ECO:0000256" key="6">
    <source>
        <dbReference type="ARBA" id="ARBA00023136"/>
    </source>
</evidence>
<keyword evidence="6 7" id="KW-0472">Membrane</keyword>
<evidence type="ECO:0000256" key="5">
    <source>
        <dbReference type="ARBA" id="ARBA00022989"/>
    </source>
</evidence>
<evidence type="ECO:0000256" key="1">
    <source>
        <dbReference type="ARBA" id="ARBA00004141"/>
    </source>
</evidence>
<feature type="transmembrane region" description="Helical" evidence="7">
    <location>
        <begin position="394"/>
        <end position="421"/>
    </location>
</feature>
<organism evidence="8 9">
    <name type="scientific">[Brevibacterium] flavum</name>
    <dbReference type="NCBI Taxonomy" id="92706"/>
    <lineage>
        <taxon>Bacteria</taxon>
        <taxon>Bacillati</taxon>
        <taxon>Actinomycetota</taxon>
        <taxon>Actinomycetes</taxon>
        <taxon>Mycobacteriales</taxon>
        <taxon>Corynebacteriaceae</taxon>
        <taxon>Corynebacterium</taxon>
    </lineage>
</organism>
<reference evidence="8 9" key="1">
    <citation type="submission" date="2015-04" db="EMBL/GenBank/DDBJ databases">
        <title>Complete Genome Sequence of Brevibacterium flavum ATCC 15168.</title>
        <authorList>
            <person name="Ahn J."/>
            <person name="Park G."/>
            <person name="Jeon W."/>
            <person name="Jang Y."/>
            <person name="Jang M."/>
            <person name="Lee H."/>
            <person name="Lee H."/>
        </authorList>
    </citation>
    <scope>NUCLEOTIDE SEQUENCE [LARGE SCALE GENOMIC DNA]</scope>
    <source>
        <strain evidence="8 9">ATCC 15168</strain>
    </source>
</reference>
<keyword evidence="3" id="KW-0808">Transferase</keyword>
<keyword evidence="9" id="KW-1185">Reference proteome</keyword>
<feature type="transmembrane region" description="Helical" evidence="7">
    <location>
        <begin position="587"/>
        <end position="615"/>
    </location>
</feature>
<dbReference type="Gene3D" id="3.90.550.10">
    <property type="entry name" value="Spore Coat Polysaccharide Biosynthesis Protein SpsA, Chain A"/>
    <property type="match status" value="1"/>
</dbReference>
<protein>
    <recommendedName>
        <fullName evidence="10">N-acetylglucosaminyltransferase</fullName>
    </recommendedName>
</protein>
<dbReference type="GO" id="GO:0016758">
    <property type="term" value="F:hexosyltransferase activity"/>
    <property type="evidence" value="ECO:0007669"/>
    <property type="project" value="TreeGrafter"/>
</dbReference>
<feature type="transmembrane region" description="Helical" evidence="7">
    <location>
        <begin position="67"/>
        <end position="87"/>
    </location>
</feature>
<dbReference type="Proteomes" id="UP000034037">
    <property type="component" value="Chromosome"/>
</dbReference>
<sequence>MRHQPLHKKSQNLIPSDLSAEIQSLSNGWVSDIRSTGPVLATDTPRVIRDASEELFVPAMPRSTQRWLNLTVLLWVVLVICFVVWWFKPEHVGTTTGLVLNSAVASFILLLPIAFVSRIRSIRRINPDVPLPDSRVAMVTTRAPSEPFSEVQPTLEAMLNQHYKADYDVWLCDESPTEEISDWCEANGVYLSTRFEDEDYHRSSWPRRTRCKEGNLAYFYDNHGYANYDIVAQFDCDHIPEPDYLEAILRPFSDPNVGYVAAPSMCDLNRKDSWSARGRLYAEAMIHGPHQSAHNGGLTPTCIGSHYAVRTADLAKAGGIGPELAEDFSTSYVIRLTGADGAFAVDAKAHGQGPSTFAAMVTQEFQWCRSLTVLLFTLVGRTLNVYRPRLKFRFLFALLVMPAMGMMTGAGFLIAPLAVVFDKQWMSMNILDFFIFTTVVSLPLVGMLLILKKAGLLRPNDIPVVNWESGLFQLVRWPYVVRGFFAGLRQVIFRKEVHFKVTPKGDLGIQPISMNVMLPYHFLTAAMVVIGLWGLIDHRSPGYAGLTLLGGLIYGFVCFIVPWMHFCELPSANTTFMERLRAVAFPLLAGIIMFLASVFALALYAAIFFGGYQWIW</sequence>
<dbReference type="HOGENOM" id="CLU_026225_0_0_11"/>
<keyword evidence="2" id="KW-0328">Glycosyltransferase</keyword>
<dbReference type="EMBL" id="CP011309">
    <property type="protein sequence ID" value="AKF26610.1"/>
    <property type="molecule type" value="Genomic_DNA"/>
</dbReference>
<dbReference type="PATRIC" id="fig|92706.3.peg.641"/>